<evidence type="ECO:0000259" key="1">
    <source>
        <dbReference type="Pfam" id="PF20150"/>
    </source>
</evidence>
<reference evidence="2" key="1">
    <citation type="journal article" date="2023" name="Mol. Phylogenet. Evol.">
        <title>Genome-scale phylogeny and comparative genomics of the fungal order Sordariales.</title>
        <authorList>
            <person name="Hensen N."/>
            <person name="Bonometti L."/>
            <person name="Westerberg I."/>
            <person name="Brannstrom I.O."/>
            <person name="Guillou S."/>
            <person name="Cros-Aarteil S."/>
            <person name="Calhoun S."/>
            <person name="Haridas S."/>
            <person name="Kuo A."/>
            <person name="Mondo S."/>
            <person name="Pangilinan J."/>
            <person name="Riley R."/>
            <person name="LaButti K."/>
            <person name="Andreopoulos B."/>
            <person name="Lipzen A."/>
            <person name="Chen C."/>
            <person name="Yan M."/>
            <person name="Daum C."/>
            <person name="Ng V."/>
            <person name="Clum A."/>
            <person name="Steindorff A."/>
            <person name="Ohm R.A."/>
            <person name="Martin F."/>
            <person name="Silar P."/>
            <person name="Natvig D.O."/>
            <person name="Lalanne C."/>
            <person name="Gautier V."/>
            <person name="Ament-Velasquez S.L."/>
            <person name="Kruys A."/>
            <person name="Hutchinson M.I."/>
            <person name="Powell A.J."/>
            <person name="Barry K."/>
            <person name="Miller A.N."/>
            <person name="Grigoriev I.V."/>
            <person name="Debuchy R."/>
            <person name="Gladieux P."/>
            <person name="Hiltunen Thoren M."/>
            <person name="Johannesson H."/>
        </authorList>
    </citation>
    <scope>NUCLEOTIDE SEQUENCE</scope>
    <source>
        <strain evidence="2">CBS 232.78</strain>
    </source>
</reference>
<dbReference type="EMBL" id="JAULSW010000003">
    <property type="protein sequence ID" value="KAK3387148.1"/>
    <property type="molecule type" value="Genomic_DNA"/>
</dbReference>
<dbReference type="PANTHER" id="PTHR35910">
    <property type="entry name" value="2EXR DOMAIN-CONTAINING PROTEIN"/>
    <property type="match status" value="1"/>
</dbReference>
<reference evidence="2" key="2">
    <citation type="submission" date="2023-06" db="EMBL/GenBank/DDBJ databases">
        <authorList>
            <consortium name="Lawrence Berkeley National Laboratory"/>
            <person name="Haridas S."/>
            <person name="Hensen N."/>
            <person name="Bonometti L."/>
            <person name="Westerberg I."/>
            <person name="Brannstrom I.O."/>
            <person name="Guillou S."/>
            <person name="Cros-Aarteil S."/>
            <person name="Calhoun S."/>
            <person name="Kuo A."/>
            <person name="Mondo S."/>
            <person name="Pangilinan J."/>
            <person name="Riley R."/>
            <person name="LaButti K."/>
            <person name="Andreopoulos B."/>
            <person name="Lipzen A."/>
            <person name="Chen C."/>
            <person name="Yanf M."/>
            <person name="Daum C."/>
            <person name="Ng V."/>
            <person name="Clum A."/>
            <person name="Steindorff A."/>
            <person name="Ohm R."/>
            <person name="Martin F."/>
            <person name="Silar P."/>
            <person name="Natvig D."/>
            <person name="Lalanne C."/>
            <person name="Gautier V."/>
            <person name="Ament-velasquez S.L."/>
            <person name="Kruys A."/>
            <person name="Hutchinson M.I."/>
            <person name="Powell A.J."/>
            <person name="Barry K."/>
            <person name="Miller A.N."/>
            <person name="Grigoriev I.V."/>
            <person name="Debuchy R."/>
            <person name="Gladieux P."/>
            <person name="Thoren M.H."/>
            <person name="Johannesson H."/>
        </authorList>
    </citation>
    <scope>NUCLEOTIDE SEQUENCE</scope>
    <source>
        <strain evidence="2">CBS 232.78</strain>
    </source>
</reference>
<protein>
    <recommendedName>
        <fullName evidence="1">2EXR domain-containing protein</fullName>
    </recommendedName>
</protein>
<organism evidence="2 3">
    <name type="scientific">Podospora didyma</name>
    <dbReference type="NCBI Taxonomy" id="330526"/>
    <lineage>
        <taxon>Eukaryota</taxon>
        <taxon>Fungi</taxon>
        <taxon>Dikarya</taxon>
        <taxon>Ascomycota</taxon>
        <taxon>Pezizomycotina</taxon>
        <taxon>Sordariomycetes</taxon>
        <taxon>Sordariomycetidae</taxon>
        <taxon>Sordariales</taxon>
        <taxon>Podosporaceae</taxon>
        <taxon>Podospora</taxon>
    </lineage>
</organism>
<keyword evidence="3" id="KW-1185">Reference proteome</keyword>
<dbReference type="Proteomes" id="UP001285441">
    <property type="component" value="Unassembled WGS sequence"/>
</dbReference>
<dbReference type="PANTHER" id="PTHR35910:SF6">
    <property type="entry name" value="2EXR DOMAIN-CONTAINING PROTEIN"/>
    <property type="match status" value="1"/>
</dbReference>
<gene>
    <name evidence="2" type="ORF">B0H63DRAFT_150901</name>
</gene>
<dbReference type="AlphaFoldDB" id="A0AAE0NSZ5"/>
<name>A0AAE0NSZ5_9PEZI</name>
<accession>A0AAE0NSZ5</accession>
<comment type="caution">
    <text evidence="2">The sequence shown here is derived from an EMBL/GenBank/DDBJ whole genome shotgun (WGS) entry which is preliminary data.</text>
</comment>
<evidence type="ECO:0000313" key="3">
    <source>
        <dbReference type="Proteomes" id="UP001285441"/>
    </source>
</evidence>
<proteinExistence type="predicted"/>
<sequence>MFESWYDRHEEKTKFWLEFQVVSDGLEEGGTASTATPTATATAIRADCGSDTTSFTCFGALPPELRLKIWECLIQPRIVLAACFDSRFKDRKRAQLESRPCRPSVPVLLQVCHESRTLALRHYELSFSWKLPHRLASSEAGALPAHGEARVWFNFRQDALLLLGELEPFDQYGFNSPMVYFLRKEDTRRVRHVACAFEEMHLGIYESEQIFGSLFHIVDRFPAAQRLLVTITPHDLEVRHLVLPSADNAIQKLWWAWINGTTIASSLANTQILMIREDDLASFISEHN</sequence>
<dbReference type="InterPro" id="IPR045518">
    <property type="entry name" value="2EXR"/>
</dbReference>
<feature type="domain" description="2EXR" evidence="1">
    <location>
        <begin position="55"/>
        <end position="160"/>
    </location>
</feature>
<dbReference type="Pfam" id="PF20150">
    <property type="entry name" value="2EXR"/>
    <property type="match status" value="1"/>
</dbReference>
<evidence type="ECO:0000313" key="2">
    <source>
        <dbReference type="EMBL" id="KAK3387148.1"/>
    </source>
</evidence>